<evidence type="ECO:0000259" key="8">
    <source>
        <dbReference type="Pfam" id="PF21158"/>
    </source>
</evidence>
<dbReference type="PANTHER" id="PTHR30033">
    <property type="entry name" value="FLAGELLAR HOOK-ASSOCIATED PROTEIN 1"/>
    <property type="match status" value="1"/>
</dbReference>
<keyword evidence="12" id="KW-1185">Reference proteome</keyword>
<dbReference type="SUPFAM" id="SSF64518">
    <property type="entry name" value="Phase 1 flagellin"/>
    <property type="match status" value="2"/>
</dbReference>
<evidence type="ECO:0000256" key="3">
    <source>
        <dbReference type="ARBA" id="ARBA00009677"/>
    </source>
</evidence>
<dbReference type="RefSeq" id="WP_309902257.1">
    <property type="nucleotide sequence ID" value="NZ_JAVDRF010000005.1"/>
</dbReference>
<evidence type="ECO:0000313" key="12">
    <source>
        <dbReference type="Proteomes" id="UP001184230"/>
    </source>
</evidence>
<evidence type="ECO:0000256" key="5">
    <source>
        <dbReference type="ARBA" id="ARBA00022525"/>
    </source>
</evidence>
<gene>
    <name evidence="11" type="ORF">J2739_002621</name>
</gene>
<evidence type="ECO:0000256" key="6">
    <source>
        <dbReference type="ARBA" id="ARBA00023143"/>
    </source>
</evidence>
<reference evidence="11 12" key="1">
    <citation type="submission" date="2023-07" db="EMBL/GenBank/DDBJ databases">
        <title>Sorghum-associated microbial communities from plants grown in Nebraska, USA.</title>
        <authorList>
            <person name="Schachtman D."/>
        </authorList>
    </citation>
    <scope>NUCLEOTIDE SEQUENCE [LARGE SCALE GENOMIC DNA]</scope>
    <source>
        <strain evidence="11 12">DS1781</strain>
    </source>
</reference>
<dbReference type="PANTHER" id="PTHR30033:SF1">
    <property type="entry name" value="FLAGELLAR HOOK-ASSOCIATED PROTEIN 1"/>
    <property type="match status" value="1"/>
</dbReference>
<evidence type="ECO:0000256" key="4">
    <source>
        <dbReference type="ARBA" id="ARBA00016244"/>
    </source>
</evidence>
<dbReference type="PRINTS" id="PR01005">
    <property type="entry name" value="FLGHOOKAP1"/>
</dbReference>
<evidence type="ECO:0000256" key="2">
    <source>
        <dbReference type="ARBA" id="ARBA00004613"/>
    </source>
</evidence>
<dbReference type="Pfam" id="PF21159">
    <property type="entry name" value="FlgK_2nd"/>
    <property type="match status" value="1"/>
</dbReference>
<evidence type="ECO:0000259" key="10">
    <source>
        <dbReference type="Pfam" id="PF22638"/>
    </source>
</evidence>
<dbReference type="Pfam" id="PF21158">
    <property type="entry name" value="flgK_1st_1"/>
    <property type="match status" value="1"/>
</dbReference>
<dbReference type="InterPro" id="IPR002371">
    <property type="entry name" value="FlgK"/>
</dbReference>
<dbReference type="InterPro" id="IPR049119">
    <property type="entry name" value="FlgK_D2-like"/>
</dbReference>
<dbReference type="Pfam" id="PF06429">
    <property type="entry name" value="Flg_bbr_C"/>
    <property type="match status" value="1"/>
</dbReference>
<comment type="caution">
    <text evidence="11">The sequence shown here is derived from an EMBL/GenBank/DDBJ whole genome shotgun (WGS) entry which is preliminary data.</text>
</comment>
<proteinExistence type="inferred from homology"/>
<evidence type="ECO:0000259" key="7">
    <source>
        <dbReference type="Pfam" id="PF06429"/>
    </source>
</evidence>
<dbReference type="InterPro" id="IPR053927">
    <property type="entry name" value="FlgK_helical"/>
</dbReference>
<dbReference type="InterPro" id="IPR049474">
    <property type="entry name" value="FlgK_D3"/>
</dbReference>
<keyword evidence="6" id="KW-0975">Bacterial flagellum</keyword>
<feature type="domain" description="Flagellar hook-associated protein FlgK helical" evidence="10">
    <location>
        <begin position="92"/>
        <end position="327"/>
    </location>
</feature>
<name>A0ABU1NET5_9BURK</name>
<dbReference type="Proteomes" id="UP001184230">
    <property type="component" value="Unassembled WGS sequence"/>
</dbReference>
<feature type="domain" description="Flagellar hook-associated protein 1 D2-like" evidence="8">
    <location>
        <begin position="335"/>
        <end position="417"/>
    </location>
</feature>
<evidence type="ECO:0000259" key="9">
    <source>
        <dbReference type="Pfam" id="PF21159"/>
    </source>
</evidence>
<organism evidence="11 12">
    <name type="scientific">Variovorax soli</name>
    <dbReference type="NCBI Taxonomy" id="376815"/>
    <lineage>
        <taxon>Bacteria</taxon>
        <taxon>Pseudomonadati</taxon>
        <taxon>Pseudomonadota</taxon>
        <taxon>Betaproteobacteria</taxon>
        <taxon>Burkholderiales</taxon>
        <taxon>Comamonadaceae</taxon>
        <taxon>Variovorax</taxon>
    </lineage>
</organism>
<comment type="similarity">
    <text evidence="3">Belongs to the flagella basal body rod proteins family.</text>
</comment>
<evidence type="ECO:0000313" key="11">
    <source>
        <dbReference type="EMBL" id="MDR6536848.1"/>
    </source>
</evidence>
<comment type="subcellular location">
    <subcellularLocation>
        <location evidence="1">Bacterial flagellum</location>
    </subcellularLocation>
    <subcellularLocation>
        <location evidence="2">Secreted</location>
    </subcellularLocation>
</comment>
<evidence type="ECO:0000256" key="1">
    <source>
        <dbReference type="ARBA" id="ARBA00004365"/>
    </source>
</evidence>
<dbReference type="Pfam" id="PF22638">
    <property type="entry name" value="FlgK_D1"/>
    <property type="match status" value="1"/>
</dbReference>
<keyword evidence="5" id="KW-0964">Secreted</keyword>
<dbReference type="NCBIfam" id="TIGR02492">
    <property type="entry name" value="flgK_ends"/>
    <property type="match status" value="1"/>
</dbReference>
<feature type="domain" description="Flagellar hook-associated protein 1 D3" evidence="9">
    <location>
        <begin position="440"/>
        <end position="540"/>
    </location>
</feature>
<keyword evidence="11" id="KW-0966">Cell projection</keyword>
<protein>
    <recommendedName>
        <fullName evidence="4">Flagellar hook-associated protein 1</fullName>
    </recommendedName>
</protein>
<keyword evidence="11" id="KW-0969">Cilium</keyword>
<keyword evidence="11" id="KW-0282">Flagellum</keyword>
<feature type="domain" description="Flagellar basal-body/hook protein C-terminal" evidence="7">
    <location>
        <begin position="611"/>
        <end position="648"/>
    </location>
</feature>
<sequence length="652" mass="66505">MSMFYTGLTGLSVARSALMTTAHNTANVYTAGYSRQTAVIGTNSAIGLASGFVGTGARVTTVARSYDAYLTSQLNGAEASGAALASYGAQISRIDSLLADKTAGLSPLMQSFFAGVQGVANTPADPAARQQLVSAGQALANKFRATDQYLSDLNTSVNEQIQGSVGAINTYATQIATLNHQIGQVSAVAGGQPPNDLLDQRDQLVNELGKLVDVKVLAQDGGKYNVFIGNGQSLVLGDQAMSLKAAPSASDPTRTALSLVGINGTATELADSVFSGGSVGGLMAFRNETLSTSQNAIGRLAMALTSAFNDQHKLGVDLNGVPGTDFFSKAAPGVFSNAHNTGDLVLGASVTDPSQLSISDYAVEAKDVAGTLTYSVTRLTDKQVIGNYTAFPISFDGVSLSAGSGTAQAGDRFLVQPTRTGARDVDVLVIDPAKVAAASPLIAGNTAGNQGSGALAAPTVDAGYLATPLAAPVTLSFDGATGELSGFPATSAVTVTLADGTSTTYAAGTAVPYTPGASMRFDGVTVKMTGAPADGDTFTLRKNSGGVSDGSNALLLGALQKKTVMDAGTSTFGGAFAQLVSAVGNRTMEIRTAETTQTSVTEQIRASRDSISGVNQDEETANLLMFQQMYQANAKVIQTASTMFDAILGIRN</sequence>
<dbReference type="EMBL" id="JAVDRF010000005">
    <property type="protein sequence ID" value="MDR6536848.1"/>
    <property type="molecule type" value="Genomic_DNA"/>
</dbReference>
<dbReference type="InterPro" id="IPR010930">
    <property type="entry name" value="Flg_bb/hook_C_dom"/>
</dbReference>
<accession>A0ABU1NET5</accession>